<dbReference type="SUPFAM" id="SSF46689">
    <property type="entry name" value="Homeodomain-like"/>
    <property type="match status" value="1"/>
</dbReference>
<dbReference type="GO" id="GO:0043565">
    <property type="term" value="F:sequence-specific DNA binding"/>
    <property type="evidence" value="ECO:0007669"/>
    <property type="project" value="InterPro"/>
</dbReference>
<protein>
    <recommendedName>
        <fullName evidence="1">DNA binding HTH domain-containing protein</fullName>
    </recommendedName>
</protein>
<evidence type="ECO:0000313" key="2">
    <source>
        <dbReference type="EMBL" id="GAI16649.1"/>
    </source>
</evidence>
<proteinExistence type="predicted"/>
<organism evidence="2">
    <name type="scientific">marine sediment metagenome</name>
    <dbReference type="NCBI Taxonomy" id="412755"/>
    <lineage>
        <taxon>unclassified sequences</taxon>
        <taxon>metagenomes</taxon>
        <taxon>ecological metagenomes</taxon>
    </lineage>
</organism>
<dbReference type="Pfam" id="PF02954">
    <property type="entry name" value="HTH_8"/>
    <property type="match status" value="1"/>
</dbReference>
<dbReference type="InterPro" id="IPR002197">
    <property type="entry name" value="HTH_Fis"/>
</dbReference>
<reference evidence="2" key="1">
    <citation type="journal article" date="2014" name="Front. Microbiol.">
        <title>High frequency of phylogenetically diverse reductive dehalogenase-homologous genes in deep subseafloor sedimentary metagenomes.</title>
        <authorList>
            <person name="Kawai M."/>
            <person name="Futagami T."/>
            <person name="Toyoda A."/>
            <person name="Takaki Y."/>
            <person name="Nishi S."/>
            <person name="Hori S."/>
            <person name="Arai W."/>
            <person name="Tsubouchi T."/>
            <person name="Morono Y."/>
            <person name="Uchiyama I."/>
            <person name="Ito T."/>
            <person name="Fujiyama A."/>
            <person name="Inagaki F."/>
            <person name="Takami H."/>
        </authorList>
    </citation>
    <scope>NUCLEOTIDE SEQUENCE</scope>
    <source>
        <strain evidence="2">Expedition CK06-06</strain>
    </source>
</reference>
<accession>X1NDA0</accession>
<evidence type="ECO:0000259" key="1">
    <source>
        <dbReference type="Pfam" id="PF02954"/>
    </source>
</evidence>
<dbReference type="AlphaFoldDB" id="X1NDA0"/>
<sequence>ALDKSDWVKTKAAKLLHINRTTLVEKIKKQKLTEIASA</sequence>
<feature type="domain" description="DNA binding HTH" evidence="1">
    <location>
        <begin position="1"/>
        <end position="29"/>
    </location>
</feature>
<gene>
    <name evidence="2" type="ORF">S06H3_16436</name>
</gene>
<comment type="caution">
    <text evidence="2">The sequence shown here is derived from an EMBL/GenBank/DDBJ whole genome shotgun (WGS) entry which is preliminary data.</text>
</comment>
<dbReference type="Gene3D" id="1.10.10.60">
    <property type="entry name" value="Homeodomain-like"/>
    <property type="match status" value="1"/>
</dbReference>
<name>X1NDA0_9ZZZZ</name>
<dbReference type="InterPro" id="IPR009057">
    <property type="entry name" value="Homeodomain-like_sf"/>
</dbReference>
<feature type="non-terminal residue" evidence="2">
    <location>
        <position position="1"/>
    </location>
</feature>
<dbReference type="EMBL" id="BARV01008133">
    <property type="protein sequence ID" value="GAI16649.1"/>
    <property type="molecule type" value="Genomic_DNA"/>
</dbReference>